<dbReference type="Gene3D" id="3.40.50.1820">
    <property type="entry name" value="alpha/beta hydrolase"/>
    <property type="match status" value="1"/>
</dbReference>
<evidence type="ECO:0000259" key="1">
    <source>
        <dbReference type="Pfam" id="PF08237"/>
    </source>
</evidence>
<sequence length="488" mass="51017">MTGRRSRSSSVAVLAVAGSVLLAGASTLSSELPCGVRTVRSLAQLLSDEALIMGGSGMPLPTQSYMDTVYGNFIAPNVVGNYTTQALFTPEQFYPFTGVKQLPFDTSVAQGLSSLDDTIRGQLADGNNLVVFGYSQSATITSLEMEQLAQNPPTLDPGQQLSFVLIGDPNNPDGGIFERFAGLSFPSLGLTFSAPTPADTIYPTDIYTTEYDGWADFPRYPLNILADLNAFAGSYNAHFDYTQLTPDQLAQAIELPGSADLTGVGSTNYWIIPTENLPLLDPLRSVPVVGNPLADLLQPDLRVLVNLGYGSIDNGWDPGPANVPTGFGLFPTNINPLEVLQALASGAQQGVHDFMADLSSSSSSLSLADLTEPLAALSTGALSPADLPSLTDIVNALSSAASDGYAALLPTADVLNALITTIPAYDVSLFVDGLQELIAGDPMGLVSAFGDPIAADIALLTLLESVESTVITDAVQSVVADLSTLIPF</sequence>
<evidence type="ECO:0000313" key="2">
    <source>
        <dbReference type="EMBL" id="OHV04529.1"/>
    </source>
</evidence>
<feature type="domain" description="PE-PPE" evidence="1">
    <location>
        <begin position="81"/>
        <end position="309"/>
    </location>
</feature>
<organism evidence="2 3">
    <name type="scientific">Mycobacterium talmoniae</name>
    <dbReference type="NCBI Taxonomy" id="1858794"/>
    <lineage>
        <taxon>Bacteria</taxon>
        <taxon>Bacillati</taxon>
        <taxon>Actinomycetota</taxon>
        <taxon>Actinomycetes</taxon>
        <taxon>Mycobacteriales</taxon>
        <taxon>Mycobacteriaceae</taxon>
        <taxon>Mycobacterium</taxon>
    </lineage>
</organism>
<dbReference type="InterPro" id="IPR029058">
    <property type="entry name" value="AB_hydrolase_fold"/>
</dbReference>
<gene>
    <name evidence="2" type="ORF">BKN37_09535</name>
</gene>
<dbReference type="AlphaFoldDB" id="A0A1S1NKJ7"/>
<accession>A0A1S1NKJ7</accession>
<name>A0A1S1NKJ7_9MYCO</name>
<dbReference type="InterPro" id="IPR013228">
    <property type="entry name" value="PE-PPE_C"/>
</dbReference>
<dbReference type="Proteomes" id="UP000179734">
    <property type="component" value="Unassembled WGS sequence"/>
</dbReference>
<dbReference type="Pfam" id="PF08237">
    <property type="entry name" value="PE-PPE"/>
    <property type="match status" value="1"/>
</dbReference>
<comment type="caution">
    <text evidence="2">The sequence shown here is derived from an EMBL/GenBank/DDBJ whole genome shotgun (WGS) entry which is preliminary data.</text>
</comment>
<keyword evidence="3" id="KW-1185">Reference proteome</keyword>
<protein>
    <recommendedName>
        <fullName evidence="1">PE-PPE domain-containing protein</fullName>
    </recommendedName>
</protein>
<dbReference type="EMBL" id="MLQM01000037">
    <property type="protein sequence ID" value="OHV04529.1"/>
    <property type="molecule type" value="Genomic_DNA"/>
</dbReference>
<proteinExistence type="predicted"/>
<dbReference type="SUPFAM" id="SSF53474">
    <property type="entry name" value="alpha/beta-Hydrolases"/>
    <property type="match status" value="1"/>
</dbReference>
<reference evidence="2 3" key="1">
    <citation type="submission" date="2016-10" db="EMBL/GenBank/DDBJ databases">
        <title>Genome sequence of Mycobacterium talmonii.</title>
        <authorList>
            <person name="Greninger A.L."/>
            <person name="Elliott B."/>
            <person name="Vasireddy S."/>
            <person name="Vasireddy R."/>
        </authorList>
    </citation>
    <scope>NUCLEOTIDE SEQUENCE [LARGE SCALE GENOMIC DNA]</scope>
    <source>
        <strain evidence="3">NE-TNMC-100812</strain>
    </source>
</reference>
<evidence type="ECO:0000313" key="3">
    <source>
        <dbReference type="Proteomes" id="UP000179734"/>
    </source>
</evidence>